<dbReference type="SUPFAM" id="SSF143800">
    <property type="entry name" value="L28p-like"/>
    <property type="match status" value="1"/>
</dbReference>
<dbReference type="EMBL" id="PEVH01000010">
    <property type="protein sequence ID" value="PIU99340.1"/>
    <property type="molecule type" value="Genomic_DNA"/>
</dbReference>
<dbReference type="InterPro" id="IPR034704">
    <property type="entry name" value="Ribosomal_bL28/bL31-like_sf"/>
</dbReference>
<feature type="binding site" evidence="7">
    <location>
        <position position="40"/>
    </location>
    <ligand>
        <name>Zn(2+)</name>
        <dbReference type="ChEBI" id="CHEBI:29105"/>
    </ligand>
</feature>
<dbReference type="NCBIfam" id="NF000612">
    <property type="entry name" value="PRK00019.1"/>
    <property type="match status" value="1"/>
</dbReference>
<evidence type="ECO:0000256" key="7">
    <source>
        <dbReference type="HAMAP-Rule" id="MF_00501"/>
    </source>
</evidence>
<dbReference type="AlphaFoldDB" id="A0A2M7B8D1"/>
<dbReference type="GO" id="GO:0046872">
    <property type="term" value="F:metal ion binding"/>
    <property type="evidence" value="ECO:0007669"/>
    <property type="project" value="UniProtKB-KW"/>
</dbReference>
<dbReference type="GO" id="GO:0005840">
    <property type="term" value="C:ribosome"/>
    <property type="evidence" value="ECO:0007669"/>
    <property type="project" value="UniProtKB-KW"/>
</dbReference>
<keyword evidence="7" id="KW-0479">Metal-binding</keyword>
<proteinExistence type="inferred from homology"/>
<dbReference type="NCBIfam" id="TIGR00105">
    <property type="entry name" value="L31"/>
    <property type="match status" value="1"/>
</dbReference>
<dbReference type="PANTHER" id="PTHR33280">
    <property type="entry name" value="50S RIBOSOMAL PROTEIN L31, CHLOROPLASTIC"/>
    <property type="match status" value="1"/>
</dbReference>
<evidence type="ECO:0000256" key="4">
    <source>
        <dbReference type="ARBA" id="ARBA00022980"/>
    </source>
</evidence>
<comment type="similarity">
    <text evidence="1 7">Belongs to the bacterial ribosomal protein bL31 family. Type A subfamily.</text>
</comment>
<feature type="binding site" evidence="7">
    <location>
        <position position="17"/>
    </location>
    <ligand>
        <name>Zn(2+)</name>
        <dbReference type="ChEBI" id="CHEBI:29105"/>
    </ligand>
</feature>
<evidence type="ECO:0000256" key="2">
    <source>
        <dbReference type="ARBA" id="ARBA00022730"/>
    </source>
</evidence>
<name>A0A2M7B8D1_9BACT</name>
<keyword evidence="5 7" id="KW-0687">Ribonucleoprotein</keyword>
<dbReference type="HAMAP" id="MF_00501">
    <property type="entry name" value="Ribosomal_bL31_1"/>
    <property type="match status" value="1"/>
</dbReference>
<dbReference type="Proteomes" id="UP000230131">
    <property type="component" value="Unassembled WGS sequence"/>
</dbReference>
<dbReference type="PROSITE" id="PS01143">
    <property type="entry name" value="RIBOSOMAL_L31"/>
    <property type="match status" value="1"/>
</dbReference>
<dbReference type="GO" id="GO:0006412">
    <property type="term" value="P:translation"/>
    <property type="evidence" value="ECO:0007669"/>
    <property type="project" value="UniProtKB-UniRule"/>
</dbReference>
<gene>
    <name evidence="7" type="primary">rpmE</name>
    <name evidence="8" type="ORF">COS59_00275</name>
</gene>
<evidence type="ECO:0000256" key="3">
    <source>
        <dbReference type="ARBA" id="ARBA00022884"/>
    </source>
</evidence>
<evidence type="ECO:0000313" key="8">
    <source>
        <dbReference type="EMBL" id="PIU99340.1"/>
    </source>
</evidence>
<dbReference type="GO" id="GO:1990904">
    <property type="term" value="C:ribonucleoprotein complex"/>
    <property type="evidence" value="ECO:0007669"/>
    <property type="project" value="UniProtKB-KW"/>
</dbReference>
<keyword evidence="7" id="KW-0862">Zinc</keyword>
<dbReference type="InterPro" id="IPR042105">
    <property type="entry name" value="Ribosomal_bL31_sf"/>
</dbReference>
<dbReference type="Gene3D" id="4.10.830.30">
    <property type="entry name" value="Ribosomal protein L31"/>
    <property type="match status" value="1"/>
</dbReference>
<dbReference type="GO" id="GO:0003735">
    <property type="term" value="F:structural constituent of ribosome"/>
    <property type="evidence" value="ECO:0007669"/>
    <property type="project" value="InterPro"/>
</dbReference>
<evidence type="ECO:0000256" key="1">
    <source>
        <dbReference type="ARBA" id="ARBA00009296"/>
    </source>
</evidence>
<feature type="binding site" evidence="7">
    <location>
        <position position="19"/>
    </location>
    <ligand>
        <name>Zn(2+)</name>
        <dbReference type="ChEBI" id="CHEBI:29105"/>
    </ligand>
</feature>
<keyword evidence="4 7" id="KW-0689">Ribosomal protein</keyword>
<evidence type="ECO:0000256" key="5">
    <source>
        <dbReference type="ARBA" id="ARBA00023274"/>
    </source>
</evidence>
<dbReference type="PRINTS" id="PR01249">
    <property type="entry name" value="RIBOSOMALL31"/>
</dbReference>
<dbReference type="Pfam" id="PF01197">
    <property type="entry name" value="Ribosomal_L31"/>
    <property type="match status" value="1"/>
</dbReference>
<comment type="caution">
    <text evidence="8">The sequence shown here is derived from an EMBL/GenBank/DDBJ whole genome shotgun (WGS) entry which is preliminary data.</text>
</comment>
<sequence length="88" mass="10082">MKRDIHPKYYPKAKVRCACGNTFTIGSTKPEIQVEICYACHPFYTGKKVLIDTAGRVEKFKARRAKAAIISRPIKKIRKNQKIKITSE</sequence>
<comment type="cofactor">
    <cofactor evidence="7">
        <name>Zn(2+)</name>
        <dbReference type="ChEBI" id="CHEBI:29105"/>
    </cofactor>
    <text evidence="7">Binds 1 zinc ion per subunit.</text>
</comment>
<dbReference type="InterPro" id="IPR002150">
    <property type="entry name" value="Ribosomal_bL31"/>
</dbReference>
<keyword evidence="2 7" id="KW-0699">rRNA-binding</keyword>
<evidence type="ECO:0000256" key="6">
    <source>
        <dbReference type="ARBA" id="ARBA00035687"/>
    </source>
</evidence>
<dbReference type="GO" id="GO:0019843">
    <property type="term" value="F:rRNA binding"/>
    <property type="evidence" value="ECO:0007669"/>
    <property type="project" value="UniProtKB-KW"/>
</dbReference>
<organism evidence="8 9">
    <name type="scientific">Candidatus Wolfebacteria bacterium CG03_land_8_20_14_0_80_36_15</name>
    <dbReference type="NCBI Taxonomy" id="1975067"/>
    <lineage>
        <taxon>Bacteria</taxon>
        <taxon>Candidatus Wolfeibacteriota</taxon>
    </lineage>
</organism>
<comment type="function">
    <text evidence="7">Binds the 23S rRNA.</text>
</comment>
<dbReference type="PANTHER" id="PTHR33280:SF1">
    <property type="entry name" value="LARGE RIBOSOMAL SUBUNIT PROTEIN BL31C"/>
    <property type="match status" value="1"/>
</dbReference>
<accession>A0A2M7B8D1</accession>
<protein>
    <recommendedName>
        <fullName evidence="6 7">Large ribosomal subunit protein bL31</fullName>
    </recommendedName>
</protein>
<comment type="subunit">
    <text evidence="7">Part of the 50S ribosomal subunit.</text>
</comment>
<dbReference type="InterPro" id="IPR027491">
    <property type="entry name" value="Ribosomal_bL31_A"/>
</dbReference>
<evidence type="ECO:0000313" key="9">
    <source>
        <dbReference type="Proteomes" id="UP000230131"/>
    </source>
</evidence>
<reference evidence="9" key="1">
    <citation type="submission" date="2017-09" db="EMBL/GenBank/DDBJ databases">
        <title>Depth-based differentiation of microbial function through sediment-hosted aquifers and enrichment of novel symbionts in the deep terrestrial subsurface.</title>
        <authorList>
            <person name="Probst A.J."/>
            <person name="Ladd B."/>
            <person name="Jarett J.K."/>
            <person name="Geller-Mcgrath D.E."/>
            <person name="Sieber C.M.K."/>
            <person name="Emerson J.B."/>
            <person name="Anantharaman K."/>
            <person name="Thomas B.C."/>
            <person name="Malmstrom R."/>
            <person name="Stieglmeier M."/>
            <person name="Klingl A."/>
            <person name="Woyke T."/>
            <person name="Ryan C.M."/>
            <person name="Banfield J.F."/>
        </authorList>
    </citation>
    <scope>NUCLEOTIDE SEQUENCE [LARGE SCALE GENOMIC DNA]</scope>
</reference>
<feature type="binding site" evidence="7">
    <location>
        <position position="37"/>
    </location>
    <ligand>
        <name>Zn(2+)</name>
        <dbReference type="ChEBI" id="CHEBI:29105"/>
    </ligand>
</feature>
<keyword evidence="3 7" id="KW-0694">RNA-binding</keyword>